<dbReference type="EMBL" id="BNCP01000008">
    <property type="protein sequence ID" value="GIL75904.1"/>
    <property type="molecule type" value="Genomic_DNA"/>
</dbReference>
<evidence type="ECO:0000256" key="15">
    <source>
        <dbReference type="ARBA" id="ARBA00064709"/>
    </source>
</evidence>
<proteinExistence type="inferred from homology"/>
<dbReference type="GO" id="GO:0005634">
    <property type="term" value="C:nucleus"/>
    <property type="evidence" value="ECO:0007669"/>
    <property type="project" value="UniProtKB-SubCell"/>
</dbReference>
<dbReference type="InterPro" id="IPR003736">
    <property type="entry name" value="PAAI_dom"/>
</dbReference>
<evidence type="ECO:0000313" key="20">
    <source>
        <dbReference type="EMBL" id="GIL75904.1"/>
    </source>
</evidence>
<protein>
    <recommendedName>
        <fullName evidence="16">Acyl-coenzyme A thioesterase 13</fullName>
    </recommendedName>
    <alternativeName>
        <fullName evidence="17">Hotdog-fold thioesterase superfamily member 2</fullName>
    </alternativeName>
    <alternativeName>
        <fullName evidence="18">Thioesterase superfamily member 2</fullName>
    </alternativeName>
</protein>
<dbReference type="GO" id="GO:0005739">
    <property type="term" value="C:mitochondrion"/>
    <property type="evidence" value="ECO:0007669"/>
    <property type="project" value="UniProtKB-SubCell"/>
</dbReference>
<accession>A0A8J4CBM2</accession>
<comment type="caution">
    <text evidence="20">The sequence shown here is derived from an EMBL/GenBank/DDBJ whole genome shotgun (WGS) entry which is preliminary data.</text>
</comment>
<evidence type="ECO:0000256" key="8">
    <source>
        <dbReference type="ARBA" id="ARBA00022990"/>
    </source>
</evidence>
<dbReference type="GO" id="GO:0047617">
    <property type="term" value="F:fatty acyl-CoA hydrolase activity"/>
    <property type="evidence" value="ECO:0007669"/>
    <property type="project" value="InterPro"/>
</dbReference>
<dbReference type="GO" id="GO:0006629">
    <property type="term" value="P:lipid metabolic process"/>
    <property type="evidence" value="ECO:0007669"/>
    <property type="project" value="UniProtKB-KW"/>
</dbReference>
<keyword evidence="12" id="KW-0539">Nucleus</keyword>
<dbReference type="Gene3D" id="3.10.129.10">
    <property type="entry name" value="Hotdog Thioesterase"/>
    <property type="match status" value="1"/>
</dbReference>
<comment type="subunit">
    <text evidence="15">Homotetramer. Interacts with PCTP.</text>
</comment>
<evidence type="ECO:0000256" key="11">
    <source>
        <dbReference type="ARBA" id="ARBA00023212"/>
    </source>
</evidence>
<evidence type="ECO:0000313" key="22">
    <source>
        <dbReference type="Proteomes" id="UP000747110"/>
    </source>
</evidence>
<dbReference type="GO" id="GO:0005829">
    <property type="term" value="C:cytosol"/>
    <property type="evidence" value="ECO:0007669"/>
    <property type="project" value="UniProtKB-SubCell"/>
</dbReference>
<dbReference type="NCBIfam" id="TIGR00369">
    <property type="entry name" value="unchar_dom_1"/>
    <property type="match status" value="1"/>
</dbReference>
<evidence type="ECO:0000256" key="13">
    <source>
        <dbReference type="ARBA" id="ARBA00052976"/>
    </source>
</evidence>
<comment type="subcellular location">
    <subcellularLocation>
        <location evidence="3">Cytoplasm</location>
        <location evidence="3">Cytoskeleton</location>
        <location evidence="3">Spindle</location>
    </subcellularLocation>
    <subcellularLocation>
        <location evidence="4">Cytoplasm</location>
        <location evidence="4">Cytosol</location>
    </subcellularLocation>
    <subcellularLocation>
        <location evidence="2">Mitochondrion</location>
    </subcellularLocation>
    <subcellularLocation>
        <location evidence="1">Nucleus</location>
    </subcellularLocation>
</comment>
<comment type="similarity">
    <text evidence="5">Belongs to the thioesterase PaaI family.</text>
</comment>
<name>A0A8J4CBM2_9CHLO</name>
<sequence>MSAMPNSQVPRKDIDDRTELARRFVEGLVDGTAMDDRPTFDHTALQGLRVVEVAEGRIVCEMPVSERVQNRYGTLHGGAAATLVDTISTAALLTRSPHSGVSVHLAVTYLAPMPGGEEVVVDARVTRVGRQLASLEAQLRRKATGQLVATGTHTKFLQVADPTMAKMRAGMGLNNEEADSLRVVTSEAASMRGLRLSPEREAKMETNSLVASGMQRQSML</sequence>
<keyword evidence="22" id="KW-1185">Reference proteome</keyword>
<keyword evidence="10" id="KW-0496">Mitochondrion</keyword>
<evidence type="ECO:0000256" key="17">
    <source>
        <dbReference type="ARBA" id="ARBA00081533"/>
    </source>
</evidence>
<evidence type="ECO:0000256" key="4">
    <source>
        <dbReference type="ARBA" id="ARBA00004514"/>
    </source>
</evidence>
<dbReference type="PANTHER" id="PTHR21660">
    <property type="entry name" value="THIOESTERASE SUPERFAMILY MEMBER-RELATED"/>
    <property type="match status" value="1"/>
</dbReference>
<evidence type="ECO:0000256" key="9">
    <source>
        <dbReference type="ARBA" id="ARBA00023098"/>
    </source>
</evidence>
<keyword evidence="8" id="KW-0007">Acetylation</keyword>
<dbReference type="CDD" id="cd03443">
    <property type="entry name" value="PaaI_thioesterase"/>
    <property type="match status" value="1"/>
</dbReference>
<evidence type="ECO:0000256" key="6">
    <source>
        <dbReference type="ARBA" id="ARBA00022490"/>
    </source>
</evidence>
<comment type="catalytic activity">
    <reaction evidence="13">
        <text>a fatty acyl-CoA + H2O = a fatty acid + CoA + H(+)</text>
        <dbReference type="Rhea" id="RHEA:16781"/>
        <dbReference type="ChEBI" id="CHEBI:15377"/>
        <dbReference type="ChEBI" id="CHEBI:15378"/>
        <dbReference type="ChEBI" id="CHEBI:28868"/>
        <dbReference type="ChEBI" id="CHEBI:57287"/>
        <dbReference type="ChEBI" id="CHEBI:77636"/>
    </reaction>
    <physiologicalReaction direction="left-to-right" evidence="13">
        <dbReference type="Rhea" id="RHEA:16782"/>
    </physiologicalReaction>
</comment>
<evidence type="ECO:0000256" key="16">
    <source>
        <dbReference type="ARBA" id="ARBA00067273"/>
    </source>
</evidence>
<evidence type="ECO:0000313" key="21">
    <source>
        <dbReference type="EMBL" id="GIM00620.1"/>
    </source>
</evidence>
<evidence type="ECO:0000256" key="7">
    <source>
        <dbReference type="ARBA" id="ARBA00022801"/>
    </source>
</evidence>
<dbReference type="PANTHER" id="PTHR21660:SF1">
    <property type="entry name" value="ACYL-COENZYME A THIOESTERASE 13"/>
    <property type="match status" value="1"/>
</dbReference>
<keyword evidence="6" id="KW-0963">Cytoplasm</keyword>
<dbReference type="Proteomes" id="UP000722791">
    <property type="component" value="Unassembled WGS sequence"/>
</dbReference>
<gene>
    <name evidence="20" type="ORF">Vretifemale_5618</name>
    <name evidence="21" type="ORF">Vretimale_5594</name>
</gene>
<dbReference type="InterPro" id="IPR006683">
    <property type="entry name" value="Thioestr_dom"/>
</dbReference>
<dbReference type="FunFam" id="3.10.129.10:FF:000021">
    <property type="entry name" value="Acyl-coenzyme A thioesterase 13"/>
    <property type="match status" value="1"/>
</dbReference>
<keyword evidence="9" id="KW-0443">Lipid metabolism</keyword>
<evidence type="ECO:0000256" key="2">
    <source>
        <dbReference type="ARBA" id="ARBA00004173"/>
    </source>
</evidence>
<organism evidence="20 22">
    <name type="scientific">Volvox reticuliferus</name>
    <dbReference type="NCBI Taxonomy" id="1737510"/>
    <lineage>
        <taxon>Eukaryota</taxon>
        <taxon>Viridiplantae</taxon>
        <taxon>Chlorophyta</taxon>
        <taxon>core chlorophytes</taxon>
        <taxon>Chlorophyceae</taxon>
        <taxon>CS clade</taxon>
        <taxon>Chlamydomonadales</taxon>
        <taxon>Volvocaceae</taxon>
        <taxon>Volvox</taxon>
    </lineage>
</organism>
<evidence type="ECO:0000256" key="3">
    <source>
        <dbReference type="ARBA" id="ARBA00004186"/>
    </source>
</evidence>
<evidence type="ECO:0000256" key="14">
    <source>
        <dbReference type="ARBA" id="ARBA00058205"/>
    </source>
</evidence>
<evidence type="ECO:0000256" key="5">
    <source>
        <dbReference type="ARBA" id="ARBA00008324"/>
    </source>
</evidence>
<comment type="function">
    <text evidence="14">Catalyzes the hydrolysis of acyl-CoAs into free fatty acids and coenzyme A (CoASH), regulating their respective intracellular levels. Has acyl-CoA thioesterase activity towards medium (C12) and long-chain (C18) fatty acyl-CoA substrates. Can also hydrolyze 3-hydroxyphenylacetyl-CoA and 3,4-dihydroxyphenylacetyl-CoA (in vitro). May play a role in controlling adaptive thermogenesis.</text>
</comment>
<dbReference type="Proteomes" id="UP000747110">
    <property type="component" value="Unassembled WGS sequence"/>
</dbReference>
<dbReference type="AlphaFoldDB" id="A0A8J4CBM2"/>
<evidence type="ECO:0000259" key="19">
    <source>
        <dbReference type="Pfam" id="PF03061"/>
    </source>
</evidence>
<dbReference type="OrthoDB" id="46529at2759"/>
<dbReference type="EMBL" id="BNCQ01000008">
    <property type="protein sequence ID" value="GIM00620.1"/>
    <property type="molecule type" value="Genomic_DNA"/>
</dbReference>
<dbReference type="InterPro" id="IPR029069">
    <property type="entry name" value="HotDog_dom_sf"/>
</dbReference>
<dbReference type="InterPro" id="IPR039298">
    <property type="entry name" value="ACOT13"/>
</dbReference>
<evidence type="ECO:0000256" key="12">
    <source>
        <dbReference type="ARBA" id="ARBA00023242"/>
    </source>
</evidence>
<dbReference type="Pfam" id="PF03061">
    <property type="entry name" value="4HBT"/>
    <property type="match status" value="1"/>
</dbReference>
<evidence type="ECO:0000256" key="1">
    <source>
        <dbReference type="ARBA" id="ARBA00004123"/>
    </source>
</evidence>
<reference evidence="20" key="1">
    <citation type="journal article" date="2021" name="Proc. Natl. Acad. Sci. U.S.A.">
        <title>Three genomes in the algal genus Volvox reveal the fate of a haploid sex-determining region after a transition to homothallism.</title>
        <authorList>
            <person name="Yamamoto K."/>
            <person name="Hamaji T."/>
            <person name="Kawai-Toyooka H."/>
            <person name="Matsuzaki R."/>
            <person name="Takahashi F."/>
            <person name="Nishimura Y."/>
            <person name="Kawachi M."/>
            <person name="Noguchi H."/>
            <person name="Minakuchi Y."/>
            <person name="Umen J.G."/>
            <person name="Toyoda A."/>
            <person name="Nozaki H."/>
        </authorList>
    </citation>
    <scope>NUCLEOTIDE SEQUENCE</scope>
    <source>
        <strain evidence="21">NIES-3785</strain>
        <strain evidence="20">NIES-3786</strain>
    </source>
</reference>
<evidence type="ECO:0000256" key="18">
    <source>
        <dbReference type="ARBA" id="ARBA00083956"/>
    </source>
</evidence>
<dbReference type="SUPFAM" id="SSF54637">
    <property type="entry name" value="Thioesterase/thiol ester dehydrase-isomerase"/>
    <property type="match status" value="1"/>
</dbReference>
<keyword evidence="7" id="KW-0378">Hydrolase</keyword>
<feature type="domain" description="Thioesterase" evidence="19">
    <location>
        <begin position="72"/>
        <end position="144"/>
    </location>
</feature>
<dbReference type="GO" id="GO:0005819">
    <property type="term" value="C:spindle"/>
    <property type="evidence" value="ECO:0007669"/>
    <property type="project" value="UniProtKB-SubCell"/>
</dbReference>
<evidence type="ECO:0000256" key="10">
    <source>
        <dbReference type="ARBA" id="ARBA00023128"/>
    </source>
</evidence>
<keyword evidence="11" id="KW-0206">Cytoskeleton</keyword>